<accession>A0ABW3I452</accession>
<reference evidence="2" key="1">
    <citation type="journal article" date="2019" name="Int. J. Syst. Evol. Microbiol.">
        <title>The Global Catalogue of Microorganisms (GCM) 10K type strain sequencing project: providing services to taxonomists for standard genome sequencing and annotation.</title>
        <authorList>
            <consortium name="The Broad Institute Genomics Platform"/>
            <consortium name="The Broad Institute Genome Sequencing Center for Infectious Disease"/>
            <person name="Wu L."/>
            <person name="Ma J."/>
        </authorList>
    </citation>
    <scope>NUCLEOTIDE SEQUENCE [LARGE SCALE GENOMIC DNA]</scope>
    <source>
        <strain evidence="2">CCUG 62114</strain>
    </source>
</reference>
<dbReference type="EMBL" id="JBHTJM010000009">
    <property type="protein sequence ID" value="MFD0964651.1"/>
    <property type="molecule type" value="Genomic_DNA"/>
</dbReference>
<gene>
    <name evidence="1" type="ORF">ACFQ1O_11605</name>
</gene>
<evidence type="ECO:0000313" key="1">
    <source>
        <dbReference type="EMBL" id="MFD0964651.1"/>
    </source>
</evidence>
<sequence>MLNSNYFSKRAFSLTIKVFHLWLEQQYNISCSNDVVFTQQVHFYNSYIKYINYREKYIQDRKKKAKEKLNNQSIILHKIENELLNDINVISYTSFTSK</sequence>
<keyword evidence="2" id="KW-1185">Reference proteome</keyword>
<dbReference type="Proteomes" id="UP001596997">
    <property type="component" value="Unassembled WGS sequence"/>
</dbReference>
<dbReference type="RefSeq" id="WP_377716191.1">
    <property type="nucleotide sequence ID" value="NZ_JBHTJM010000009.1"/>
</dbReference>
<organism evidence="1 2">
    <name type="scientific">Pseudofulvibacter geojedonensis</name>
    <dbReference type="NCBI Taxonomy" id="1123758"/>
    <lineage>
        <taxon>Bacteria</taxon>
        <taxon>Pseudomonadati</taxon>
        <taxon>Bacteroidota</taxon>
        <taxon>Flavobacteriia</taxon>
        <taxon>Flavobacteriales</taxon>
        <taxon>Flavobacteriaceae</taxon>
        <taxon>Pseudofulvibacter</taxon>
    </lineage>
</organism>
<proteinExistence type="predicted"/>
<name>A0ABW3I452_9FLAO</name>
<evidence type="ECO:0000313" key="2">
    <source>
        <dbReference type="Proteomes" id="UP001596997"/>
    </source>
</evidence>
<comment type="caution">
    <text evidence="1">The sequence shown here is derived from an EMBL/GenBank/DDBJ whole genome shotgun (WGS) entry which is preliminary data.</text>
</comment>
<protein>
    <submittedName>
        <fullName evidence="1">Uncharacterized protein</fullName>
    </submittedName>
</protein>